<dbReference type="AlphaFoldDB" id="A0AAD7LDP4"/>
<dbReference type="Proteomes" id="UP001163823">
    <property type="component" value="Chromosome 9"/>
</dbReference>
<keyword evidence="2" id="KW-1185">Reference proteome</keyword>
<organism evidence="1 2">
    <name type="scientific">Quillaja saponaria</name>
    <name type="common">Soap bark tree</name>
    <dbReference type="NCBI Taxonomy" id="32244"/>
    <lineage>
        <taxon>Eukaryota</taxon>
        <taxon>Viridiplantae</taxon>
        <taxon>Streptophyta</taxon>
        <taxon>Embryophyta</taxon>
        <taxon>Tracheophyta</taxon>
        <taxon>Spermatophyta</taxon>
        <taxon>Magnoliopsida</taxon>
        <taxon>eudicotyledons</taxon>
        <taxon>Gunneridae</taxon>
        <taxon>Pentapetalae</taxon>
        <taxon>rosids</taxon>
        <taxon>fabids</taxon>
        <taxon>Fabales</taxon>
        <taxon>Quillajaceae</taxon>
        <taxon>Quillaja</taxon>
    </lineage>
</organism>
<accession>A0AAD7LDP4</accession>
<evidence type="ECO:0000313" key="2">
    <source>
        <dbReference type="Proteomes" id="UP001163823"/>
    </source>
</evidence>
<sequence>MNRNRNGDTALSASIRLSSTALKFETTLHIVRENFCTDKFIRELLFSCFILLEIRIPSCIVVGPSGPHYSQDVCPSYIGLENSISQFNNPHLCGQIIGDNLFPTELK</sequence>
<reference evidence="1" key="1">
    <citation type="journal article" date="2023" name="Science">
        <title>Elucidation of the pathway for biosynthesis of saponin adjuvants from the soapbark tree.</title>
        <authorList>
            <person name="Reed J."/>
            <person name="Orme A."/>
            <person name="El-Demerdash A."/>
            <person name="Owen C."/>
            <person name="Martin L.B.B."/>
            <person name="Misra R.C."/>
            <person name="Kikuchi S."/>
            <person name="Rejzek M."/>
            <person name="Martin A.C."/>
            <person name="Harkess A."/>
            <person name="Leebens-Mack J."/>
            <person name="Louveau T."/>
            <person name="Stephenson M.J."/>
            <person name="Osbourn A."/>
        </authorList>
    </citation>
    <scope>NUCLEOTIDE SEQUENCE</scope>
    <source>
        <strain evidence="1">S10</strain>
    </source>
</reference>
<protein>
    <submittedName>
        <fullName evidence="1">Uncharacterized protein</fullName>
    </submittedName>
</protein>
<comment type="caution">
    <text evidence="1">The sequence shown here is derived from an EMBL/GenBank/DDBJ whole genome shotgun (WGS) entry which is preliminary data.</text>
</comment>
<dbReference type="EMBL" id="JARAOO010000009">
    <property type="protein sequence ID" value="KAJ7956226.1"/>
    <property type="molecule type" value="Genomic_DNA"/>
</dbReference>
<name>A0AAD7LDP4_QUISA</name>
<evidence type="ECO:0000313" key="1">
    <source>
        <dbReference type="EMBL" id="KAJ7956226.1"/>
    </source>
</evidence>
<dbReference type="KEGG" id="qsa:O6P43_022701"/>
<proteinExistence type="predicted"/>
<gene>
    <name evidence="1" type="ORF">O6P43_022701</name>
</gene>